<name>A0AAD6BWF0_9EURO</name>
<feature type="chain" id="PRO_5042292483" description="DUF7136 domain-containing protein" evidence="2">
    <location>
        <begin position="24"/>
        <end position="299"/>
    </location>
</feature>
<proteinExistence type="predicted"/>
<feature type="region of interest" description="Disordered" evidence="1">
    <location>
        <begin position="230"/>
        <end position="254"/>
    </location>
</feature>
<sequence length="299" mass="31236">MFAGRSISLWMVLVNASLSVALAQLPTSVEVDIVFPRPNGRYARTDHFPVVLAIQNTVAAFEFGYGFSWLISPADPYAFGIEGQGDIFVVEETTPPLQDPYIQTNYTAGLDVGQWSLSWSLTNARTCVEAGMFVDETFFTTISNGTFMFTIADGAPSPKFAGSCPDPLGVVSYSTVETYSVVGGSNICPVTASATPAPSPCRVTIDDAQESSIYKALDLSVIAAPASTSSSSSTTQIATSSEATTSQPSSIIATSTSSALQETAAASSTSKPNVGTTKSSSMGLLMAIGFGVMMDLVVL</sequence>
<dbReference type="InterPro" id="IPR055560">
    <property type="entry name" value="DUF7136"/>
</dbReference>
<comment type="caution">
    <text evidence="4">The sequence shown here is derived from an EMBL/GenBank/DDBJ whole genome shotgun (WGS) entry which is preliminary data.</text>
</comment>
<evidence type="ECO:0000313" key="5">
    <source>
        <dbReference type="Proteomes" id="UP001213681"/>
    </source>
</evidence>
<dbReference type="Proteomes" id="UP001213681">
    <property type="component" value="Unassembled WGS sequence"/>
</dbReference>
<evidence type="ECO:0000259" key="3">
    <source>
        <dbReference type="Pfam" id="PF23584"/>
    </source>
</evidence>
<dbReference type="EMBL" id="JAPVEA010000009">
    <property type="protein sequence ID" value="KAJ5433195.1"/>
    <property type="molecule type" value="Genomic_DNA"/>
</dbReference>
<feature type="signal peptide" evidence="2">
    <location>
        <begin position="1"/>
        <end position="23"/>
    </location>
</feature>
<dbReference type="AlphaFoldDB" id="A0AAD6BWF0"/>
<organism evidence="4 5">
    <name type="scientific">Penicillium daleae</name>
    <dbReference type="NCBI Taxonomy" id="63821"/>
    <lineage>
        <taxon>Eukaryota</taxon>
        <taxon>Fungi</taxon>
        <taxon>Dikarya</taxon>
        <taxon>Ascomycota</taxon>
        <taxon>Pezizomycotina</taxon>
        <taxon>Eurotiomycetes</taxon>
        <taxon>Eurotiomycetidae</taxon>
        <taxon>Eurotiales</taxon>
        <taxon>Aspergillaceae</taxon>
        <taxon>Penicillium</taxon>
    </lineage>
</organism>
<evidence type="ECO:0000313" key="4">
    <source>
        <dbReference type="EMBL" id="KAJ5433195.1"/>
    </source>
</evidence>
<keyword evidence="5" id="KW-1185">Reference proteome</keyword>
<feature type="domain" description="DUF7136" evidence="3">
    <location>
        <begin position="26"/>
        <end position="227"/>
    </location>
</feature>
<dbReference type="RefSeq" id="XP_056760487.1">
    <property type="nucleotide sequence ID" value="XM_056915733.1"/>
</dbReference>
<gene>
    <name evidence="4" type="ORF">N7458_012351</name>
</gene>
<protein>
    <recommendedName>
        <fullName evidence="3">DUF7136 domain-containing protein</fullName>
    </recommendedName>
</protein>
<evidence type="ECO:0000256" key="1">
    <source>
        <dbReference type="SAM" id="MobiDB-lite"/>
    </source>
</evidence>
<reference evidence="4" key="1">
    <citation type="submission" date="2022-12" db="EMBL/GenBank/DDBJ databases">
        <authorList>
            <person name="Petersen C."/>
        </authorList>
    </citation>
    <scope>NUCLEOTIDE SEQUENCE</scope>
    <source>
        <strain evidence="4">IBT 16125</strain>
    </source>
</reference>
<reference evidence="4" key="2">
    <citation type="journal article" date="2023" name="IMA Fungus">
        <title>Comparative genomic study of the Penicillium genus elucidates a diverse pangenome and 15 lateral gene transfer events.</title>
        <authorList>
            <person name="Petersen C."/>
            <person name="Sorensen T."/>
            <person name="Nielsen M.R."/>
            <person name="Sondergaard T.E."/>
            <person name="Sorensen J.L."/>
            <person name="Fitzpatrick D.A."/>
            <person name="Frisvad J.C."/>
            <person name="Nielsen K.L."/>
        </authorList>
    </citation>
    <scope>NUCLEOTIDE SEQUENCE</scope>
    <source>
        <strain evidence="4">IBT 16125</strain>
    </source>
</reference>
<keyword evidence="2" id="KW-0732">Signal</keyword>
<evidence type="ECO:0000256" key="2">
    <source>
        <dbReference type="SAM" id="SignalP"/>
    </source>
</evidence>
<accession>A0AAD6BWF0</accession>
<dbReference type="Pfam" id="PF23584">
    <property type="entry name" value="DUF7136"/>
    <property type="match status" value="1"/>
</dbReference>
<dbReference type="GeneID" id="81605976"/>